<evidence type="ECO:0000256" key="5">
    <source>
        <dbReference type="ARBA" id="ARBA00022723"/>
    </source>
</evidence>
<evidence type="ECO:0000256" key="4">
    <source>
        <dbReference type="ARBA" id="ARBA00022722"/>
    </source>
</evidence>
<comment type="similarity">
    <text evidence="3">Belongs to the HARBI1 family.</text>
</comment>
<dbReference type="PANTHER" id="PTHR22930:SF85">
    <property type="entry name" value="GH03217P-RELATED"/>
    <property type="match status" value="1"/>
</dbReference>
<dbReference type="GO" id="GO:0004519">
    <property type="term" value="F:endonuclease activity"/>
    <property type="evidence" value="ECO:0007669"/>
    <property type="project" value="UniProtKB-KW"/>
</dbReference>
<evidence type="ECO:0000313" key="10">
    <source>
        <dbReference type="Proteomes" id="UP001458880"/>
    </source>
</evidence>
<name>A0AAW1MCH9_POPJA</name>
<comment type="cofactor">
    <cofactor evidence="1">
        <name>a divalent metal cation</name>
        <dbReference type="ChEBI" id="CHEBI:60240"/>
    </cofactor>
</comment>
<evidence type="ECO:0000256" key="6">
    <source>
        <dbReference type="ARBA" id="ARBA00022801"/>
    </source>
</evidence>
<dbReference type="GO" id="GO:0046872">
    <property type="term" value="F:metal ion binding"/>
    <property type="evidence" value="ECO:0007669"/>
    <property type="project" value="UniProtKB-KW"/>
</dbReference>
<comment type="subcellular location">
    <subcellularLocation>
        <location evidence="2">Nucleus</location>
    </subcellularLocation>
</comment>
<keyword evidence="4" id="KW-0540">Nuclease</keyword>
<dbReference type="Proteomes" id="UP001458880">
    <property type="component" value="Unassembled WGS sequence"/>
</dbReference>
<dbReference type="EMBL" id="JASPKY010000067">
    <property type="protein sequence ID" value="KAK9743659.1"/>
    <property type="molecule type" value="Genomic_DNA"/>
</dbReference>
<dbReference type="GO" id="GO:0005634">
    <property type="term" value="C:nucleus"/>
    <property type="evidence" value="ECO:0007669"/>
    <property type="project" value="UniProtKB-SubCell"/>
</dbReference>
<dbReference type="AlphaFoldDB" id="A0AAW1MCH9"/>
<feature type="domain" description="DDE Tnp4" evidence="8">
    <location>
        <begin position="46"/>
        <end position="177"/>
    </location>
</feature>
<evidence type="ECO:0000256" key="2">
    <source>
        <dbReference type="ARBA" id="ARBA00004123"/>
    </source>
</evidence>
<evidence type="ECO:0000313" key="9">
    <source>
        <dbReference type="EMBL" id="KAK9743659.1"/>
    </source>
</evidence>
<keyword evidence="5" id="KW-0479">Metal-binding</keyword>
<dbReference type="InterPro" id="IPR045249">
    <property type="entry name" value="HARBI1-like"/>
</dbReference>
<gene>
    <name evidence="9" type="ORF">QE152_g8432</name>
</gene>
<evidence type="ECO:0000259" key="8">
    <source>
        <dbReference type="Pfam" id="PF13359"/>
    </source>
</evidence>
<dbReference type="GO" id="GO:0016787">
    <property type="term" value="F:hydrolase activity"/>
    <property type="evidence" value="ECO:0007669"/>
    <property type="project" value="UniProtKB-KW"/>
</dbReference>
<evidence type="ECO:0000256" key="1">
    <source>
        <dbReference type="ARBA" id="ARBA00001968"/>
    </source>
</evidence>
<evidence type="ECO:0000256" key="3">
    <source>
        <dbReference type="ARBA" id="ARBA00006958"/>
    </source>
</evidence>
<dbReference type="Pfam" id="PF13359">
    <property type="entry name" value="DDE_Tnp_4"/>
    <property type="match status" value="1"/>
</dbReference>
<keyword evidence="7" id="KW-0539">Nucleus</keyword>
<keyword evidence="9" id="KW-0255">Endonuclease</keyword>
<comment type="caution">
    <text evidence="9">The sequence shown here is derived from an EMBL/GenBank/DDBJ whole genome shotgun (WGS) entry which is preliminary data.</text>
</comment>
<reference evidence="9 10" key="1">
    <citation type="journal article" date="2024" name="BMC Genomics">
        <title>De novo assembly and annotation of Popillia japonica's genome with initial clues to its potential as an invasive pest.</title>
        <authorList>
            <person name="Cucini C."/>
            <person name="Boschi S."/>
            <person name="Funari R."/>
            <person name="Cardaioli E."/>
            <person name="Iannotti N."/>
            <person name="Marturano G."/>
            <person name="Paoli F."/>
            <person name="Bruttini M."/>
            <person name="Carapelli A."/>
            <person name="Frati F."/>
            <person name="Nardi F."/>
        </authorList>
    </citation>
    <scope>NUCLEOTIDE SEQUENCE [LARGE SCALE GENOMIC DNA]</scope>
    <source>
        <strain evidence="9">DMR45628</strain>
    </source>
</reference>
<proteinExistence type="inferred from homology"/>
<evidence type="ECO:0000256" key="7">
    <source>
        <dbReference type="ARBA" id="ARBA00023242"/>
    </source>
</evidence>
<dbReference type="PANTHER" id="PTHR22930">
    <property type="match status" value="1"/>
</dbReference>
<protein>
    <submittedName>
        <fullName evidence="9">DDE superfamily endonuclease</fullName>
    </submittedName>
</protein>
<accession>A0AAW1MCH9</accession>
<organism evidence="9 10">
    <name type="scientific">Popillia japonica</name>
    <name type="common">Japanese beetle</name>
    <dbReference type="NCBI Taxonomy" id="7064"/>
    <lineage>
        <taxon>Eukaryota</taxon>
        <taxon>Metazoa</taxon>
        <taxon>Ecdysozoa</taxon>
        <taxon>Arthropoda</taxon>
        <taxon>Hexapoda</taxon>
        <taxon>Insecta</taxon>
        <taxon>Pterygota</taxon>
        <taxon>Neoptera</taxon>
        <taxon>Endopterygota</taxon>
        <taxon>Coleoptera</taxon>
        <taxon>Polyphaga</taxon>
        <taxon>Scarabaeiformia</taxon>
        <taxon>Scarabaeidae</taxon>
        <taxon>Rutelinae</taxon>
        <taxon>Popillia</taxon>
    </lineage>
</organism>
<sequence length="228" mass="26054">MLERVTSYIISIAKDIITFPVTEDTKAEAALKFAQKQGFPDIVGVIDGTYIPILTPVGKLKSVYCNRHDIPSITLQAICDADKKFIDIFTGASGKIHDARVFKLFPIRDKLPIICGERYHILGDSAYPLREYLLTPYRDYGNLNNREQNFNKKLSGTRVLIENAFGLLKSRFRQLMRVDWHELDKSRDLIEIDDMEQHVLGNAVEEPDEMTLRIRGEAKRDRISAAIL</sequence>
<keyword evidence="10" id="KW-1185">Reference proteome</keyword>
<dbReference type="InterPro" id="IPR027806">
    <property type="entry name" value="HARBI1_dom"/>
</dbReference>
<keyword evidence="6" id="KW-0378">Hydrolase</keyword>